<reference evidence="3" key="1">
    <citation type="submission" date="2016-10" db="EMBL/GenBank/DDBJ databases">
        <authorList>
            <person name="Varghese N."/>
            <person name="Submissions S."/>
        </authorList>
    </citation>
    <scope>NUCLEOTIDE SEQUENCE [LARGE SCALE GENOMIC DNA]</scope>
    <source>
        <strain evidence="3">DSM 20632</strain>
    </source>
</reference>
<dbReference type="RefSeq" id="WP_197672613.1">
    <property type="nucleotide sequence ID" value="NZ_LT629700.1"/>
</dbReference>
<evidence type="ECO:0000313" key="3">
    <source>
        <dbReference type="Proteomes" id="UP000199350"/>
    </source>
</evidence>
<proteinExistence type="predicted"/>
<evidence type="ECO:0000313" key="2">
    <source>
        <dbReference type="EMBL" id="SDL99741.1"/>
    </source>
</evidence>
<name>A0A1G9PMK8_9CORY</name>
<evidence type="ECO:0008006" key="4">
    <source>
        <dbReference type="Google" id="ProtNLM"/>
    </source>
</evidence>
<keyword evidence="1" id="KW-0812">Transmembrane</keyword>
<feature type="transmembrane region" description="Helical" evidence="1">
    <location>
        <begin position="87"/>
        <end position="108"/>
    </location>
</feature>
<gene>
    <name evidence="2" type="ORF">SAMN04488535_1508</name>
</gene>
<evidence type="ECO:0000256" key="1">
    <source>
        <dbReference type="SAM" id="Phobius"/>
    </source>
</evidence>
<feature type="transmembrane region" description="Helical" evidence="1">
    <location>
        <begin position="12"/>
        <end position="37"/>
    </location>
</feature>
<accession>A0A1G9PMK8</accession>
<feature type="transmembrane region" description="Helical" evidence="1">
    <location>
        <begin position="134"/>
        <end position="153"/>
    </location>
</feature>
<keyword evidence="1" id="KW-0472">Membrane</keyword>
<dbReference type="STRING" id="38302.SAMN04488535_1508"/>
<dbReference type="EMBL" id="LT629700">
    <property type="protein sequence ID" value="SDL99741.1"/>
    <property type="molecule type" value="Genomic_DNA"/>
</dbReference>
<keyword evidence="3" id="KW-1185">Reference proteome</keyword>
<keyword evidence="1" id="KW-1133">Transmembrane helix</keyword>
<sequence length="171" mass="18524">MARVMTPRIRKAALVAHVVCSVGWLGMVLAFIAMAVMGIVSADEMAVRGTYRVMEQVAWWALVPLAVASLVTGVLQSLGTKWGLFRHYWVVFKLGLTVVATGVLVLYMRTFEYLARVAADPGVGLEAVRNFSPVLHSVAAALVLLVATVLAVYKPRGLTRYGQRKKAPLAA</sequence>
<dbReference type="Proteomes" id="UP000199350">
    <property type="component" value="Chromosome I"/>
</dbReference>
<feature type="transmembrane region" description="Helical" evidence="1">
    <location>
        <begin position="57"/>
        <end position="75"/>
    </location>
</feature>
<protein>
    <recommendedName>
        <fullName evidence="4">DUF2269 domain-containing protein</fullName>
    </recommendedName>
</protein>
<organism evidence="2 3">
    <name type="scientific">Corynebacterium mycetoides</name>
    <dbReference type="NCBI Taxonomy" id="38302"/>
    <lineage>
        <taxon>Bacteria</taxon>
        <taxon>Bacillati</taxon>
        <taxon>Actinomycetota</taxon>
        <taxon>Actinomycetes</taxon>
        <taxon>Mycobacteriales</taxon>
        <taxon>Corynebacteriaceae</taxon>
        <taxon>Corynebacterium</taxon>
    </lineage>
</organism>
<dbReference type="AlphaFoldDB" id="A0A1G9PMK8"/>